<gene>
    <name evidence="11" type="primary">rarD</name>
    <name evidence="11" type="ORF">DI544_08665</name>
</gene>
<feature type="transmembrane region" description="Helical" evidence="9">
    <location>
        <begin position="70"/>
        <end position="92"/>
    </location>
</feature>
<dbReference type="SUPFAM" id="SSF103481">
    <property type="entry name" value="Multidrug resistance efflux transporter EmrE"/>
    <property type="match status" value="2"/>
</dbReference>
<keyword evidence="6 9" id="KW-1133">Transmembrane helix</keyword>
<feature type="transmembrane region" description="Helical" evidence="9">
    <location>
        <begin position="9"/>
        <end position="28"/>
    </location>
</feature>
<evidence type="ECO:0000313" key="11">
    <source>
        <dbReference type="EMBL" id="PZQ60468.1"/>
    </source>
</evidence>
<comment type="caution">
    <text evidence="11">The sequence shown here is derived from an EMBL/GenBank/DDBJ whole genome shotgun (WGS) entry which is preliminary data.</text>
</comment>
<dbReference type="InterPro" id="IPR004626">
    <property type="entry name" value="RarD"/>
</dbReference>
<feature type="transmembrane region" description="Helical" evidence="9">
    <location>
        <begin position="264"/>
        <end position="282"/>
    </location>
</feature>
<feature type="transmembrane region" description="Helical" evidence="9">
    <location>
        <begin position="179"/>
        <end position="196"/>
    </location>
</feature>
<dbReference type="PANTHER" id="PTHR22911:SF137">
    <property type="entry name" value="SOLUTE CARRIER FAMILY 35 MEMBER G2-RELATED"/>
    <property type="match status" value="1"/>
</dbReference>
<evidence type="ECO:0000256" key="4">
    <source>
        <dbReference type="ARBA" id="ARBA00022475"/>
    </source>
</evidence>
<feature type="transmembrane region" description="Helical" evidence="9">
    <location>
        <begin position="128"/>
        <end position="145"/>
    </location>
</feature>
<name>A0A2W5P7B0_9SPHN</name>
<accession>A0A2W5P7B0</accession>
<feature type="transmembrane region" description="Helical" evidence="9">
    <location>
        <begin position="208"/>
        <end position="228"/>
    </location>
</feature>
<feature type="region of interest" description="Disordered" evidence="8">
    <location>
        <begin position="289"/>
        <end position="357"/>
    </location>
</feature>
<keyword evidence="7 9" id="KW-0472">Membrane</keyword>
<dbReference type="InterPro" id="IPR037185">
    <property type="entry name" value="EmrE-like"/>
</dbReference>
<evidence type="ECO:0000256" key="8">
    <source>
        <dbReference type="SAM" id="MobiDB-lite"/>
    </source>
</evidence>
<feature type="compositionally biased region" description="Basic and acidic residues" evidence="8">
    <location>
        <begin position="306"/>
        <end position="357"/>
    </location>
</feature>
<keyword evidence="4" id="KW-1003">Cell membrane</keyword>
<dbReference type="Pfam" id="PF00892">
    <property type="entry name" value="EamA"/>
    <property type="match status" value="1"/>
</dbReference>
<evidence type="ECO:0000313" key="12">
    <source>
        <dbReference type="Proteomes" id="UP000249229"/>
    </source>
</evidence>
<comment type="similarity">
    <text evidence="2">Belongs to the EamA transporter family.</text>
</comment>
<evidence type="ECO:0000256" key="6">
    <source>
        <dbReference type="ARBA" id="ARBA00022989"/>
    </source>
</evidence>
<sequence length="357" mass="37941">MTTASSTRTGLLLGVGAYAIWGLLPLYLRLLHGVPALQVLAHRVIWSLLLLGGVVLAIRRGPAIVAAARGRTLLLLCGSAALIAVNWMVYIWSVQNGHVLEASLGYFINPLVNVALGMVVLGERIGRVQVMAVAVAAVGVAVMAVSGGGALWISLTLAVSFGLYGLLRKVAAIDALGGLTVETALLVGPALAVLLTGDAPVFGRGVTIDVLLVLAGAVTAAPLLMFAAAARRLRYATMGLLQYIAPTLQILEAVLIFHEPLRPVHIVTFALIWGGCALYAIGSRPRAARASLPRRAPPQPRGRRQIHGDVADGAHDVRDRLHCDQQPQRRDRRADRARDRRDRADVADRAGQADRSQ</sequence>
<reference evidence="11 12" key="1">
    <citation type="submission" date="2017-08" db="EMBL/GenBank/DDBJ databases">
        <title>Infants hospitalized years apart are colonized by the same room-sourced microbial strains.</title>
        <authorList>
            <person name="Brooks B."/>
            <person name="Olm M.R."/>
            <person name="Firek B.A."/>
            <person name="Baker R."/>
            <person name="Thomas B.C."/>
            <person name="Morowitz M.J."/>
            <person name="Banfield J.F."/>
        </authorList>
    </citation>
    <scope>NUCLEOTIDE SEQUENCE [LARGE SCALE GENOMIC DNA]</scope>
    <source>
        <strain evidence="11">S2_005_001_R1_22</strain>
    </source>
</reference>
<organism evidence="11 12">
    <name type="scientific">Sphingomonas taxi</name>
    <dbReference type="NCBI Taxonomy" id="1549858"/>
    <lineage>
        <taxon>Bacteria</taxon>
        <taxon>Pseudomonadati</taxon>
        <taxon>Pseudomonadota</taxon>
        <taxon>Alphaproteobacteria</taxon>
        <taxon>Sphingomonadales</taxon>
        <taxon>Sphingomonadaceae</taxon>
        <taxon>Sphingomonas</taxon>
    </lineage>
</organism>
<dbReference type="AlphaFoldDB" id="A0A2W5P7B0"/>
<feature type="domain" description="EamA" evidence="10">
    <location>
        <begin position="9"/>
        <end position="143"/>
    </location>
</feature>
<comment type="subcellular location">
    <subcellularLocation>
        <location evidence="1">Cell membrane</location>
        <topology evidence="1">Multi-pass membrane protein</topology>
    </subcellularLocation>
</comment>
<dbReference type="Proteomes" id="UP000249229">
    <property type="component" value="Unassembled WGS sequence"/>
</dbReference>
<evidence type="ECO:0000256" key="5">
    <source>
        <dbReference type="ARBA" id="ARBA00022692"/>
    </source>
</evidence>
<dbReference type="EMBL" id="QFQI01000005">
    <property type="protein sequence ID" value="PZQ60468.1"/>
    <property type="molecule type" value="Genomic_DNA"/>
</dbReference>
<keyword evidence="3" id="KW-0813">Transport</keyword>
<protein>
    <submittedName>
        <fullName evidence="11">EamA family transporter RarD</fullName>
    </submittedName>
</protein>
<evidence type="ECO:0000256" key="2">
    <source>
        <dbReference type="ARBA" id="ARBA00007362"/>
    </source>
</evidence>
<evidence type="ECO:0000256" key="3">
    <source>
        <dbReference type="ARBA" id="ARBA00022448"/>
    </source>
</evidence>
<dbReference type="GO" id="GO:0005886">
    <property type="term" value="C:plasma membrane"/>
    <property type="evidence" value="ECO:0007669"/>
    <property type="project" value="UniProtKB-SubCell"/>
</dbReference>
<dbReference type="NCBIfam" id="TIGR00688">
    <property type="entry name" value="rarD"/>
    <property type="match status" value="1"/>
</dbReference>
<evidence type="ECO:0000256" key="7">
    <source>
        <dbReference type="ARBA" id="ARBA00023136"/>
    </source>
</evidence>
<evidence type="ECO:0000256" key="9">
    <source>
        <dbReference type="SAM" id="Phobius"/>
    </source>
</evidence>
<dbReference type="PANTHER" id="PTHR22911">
    <property type="entry name" value="ACYL-MALONYL CONDENSING ENZYME-RELATED"/>
    <property type="match status" value="1"/>
</dbReference>
<feature type="transmembrane region" description="Helical" evidence="9">
    <location>
        <begin position="104"/>
        <end position="121"/>
    </location>
</feature>
<feature type="transmembrane region" description="Helical" evidence="9">
    <location>
        <begin position="240"/>
        <end position="258"/>
    </location>
</feature>
<evidence type="ECO:0000259" key="10">
    <source>
        <dbReference type="Pfam" id="PF00892"/>
    </source>
</evidence>
<dbReference type="InterPro" id="IPR000620">
    <property type="entry name" value="EamA_dom"/>
</dbReference>
<feature type="transmembrane region" description="Helical" evidence="9">
    <location>
        <begin position="151"/>
        <end position="167"/>
    </location>
</feature>
<evidence type="ECO:0000256" key="1">
    <source>
        <dbReference type="ARBA" id="ARBA00004651"/>
    </source>
</evidence>
<proteinExistence type="inferred from homology"/>
<keyword evidence="5 9" id="KW-0812">Transmembrane</keyword>
<feature type="transmembrane region" description="Helical" evidence="9">
    <location>
        <begin position="40"/>
        <end position="58"/>
    </location>
</feature>